<evidence type="ECO:0000256" key="2">
    <source>
        <dbReference type="ARBA" id="ARBA00023315"/>
    </source>
</evidence>
<geneLocation type="plastid" evidence="3"/>
<dbReference type="EMBL" id="MG264610">
    <property type="protein sequence ID" value="AUG32587.1"/>
    <property type="molecule type" value="Genomic_DNA"/>
</dbReference>
<evidence type="ECO:0000313" key="3">
    <source>
        <dbReference type="EMBL" id="AUG32587.1"/>
    </source>
</evidence>
<keyword evidence="2" id="KW-0012">Acyltransferase</keyword>
<keyword evidence="3" id="KW-0934">Plastid</keyword>
<dbReference type="PANTHER" id="PTHR43626">
    <property type="entry name" value="ACYL-COA N-ACYLTRANSFERASE"/>
    <property type="match status" value="1"/>
</dbReference>
<accession>A0A2H4ZPX7</accession>
<sequence>MNLFSFYNQAEQSRLPIGYVISSTIKPDPAELNELLVSCGEPRRSLDKLIRALDNSLWYLTVTNDAGKLIGFVRATSDEALNSNLWDLVTLPTLSNSALVLEVLAQEALTLLKKDFPSCSISLAASPESLDSLRSLGFLVDPDGIRAMGLTLNNPIDL</sequence>
<dbReference type="GO" id="GO:0005737">
    <property type="term" value="C:cytoplasm"/>
    <property type="evidence" value="ECO:0007669"/>
    <property type="project" value="TreeGrafter"/>
</dbReference>
<dbReference type="Gene3D" id="3.40.630.30">
    <property type="match status" value="1"/>
</dbReference>
<dbReference type="AlphaFoldDB" id="A0A2H4ZPX7"/>
<dbReference type="PANTHER" id="PTHR43626:SF4">
    <property type="entry name" value="GCN5-RELATED N-ACETYLTRANSFERASE 2, CHLOROPLASTIC"/>
    <property type="match status" value="1"/>
</dbReference>
<keyword evidence="1" id="KW-0808">Transferase</keyword>
<gene>
    <name evidence="3" type="ORF">PLO_601</name>
</gene>
<dbReference type="GO" id="GO:0008080">
    <property type="term" value="F:N-acetyltransferase activity"/>
    <property type="evidence" value="ECO:0007669"/>
    <property type="project" value="InterPro"/>
</dbReference>
<organism evidence="3">
    <name type="scientific">Paulinella longichromatophora</name>
    <dbReference type="NCBI Taxonomy" id="1708747"/>
    <lineage>
        <taxon>Eukaryota</taxon>
        <taxon>Sar</taxon>
        <taxon>Rhizaria</taxon>
        <taxon>Cercozoa</taxon>
        <taxon>Imbricatea</taxon>
        <taxon>Silicofilosea</taxon>
        <taxon>Euglyphida</taxon>
        <taxon>Paulinellidae</taxon>
        <taxon>Paulinella</taxon>
    </lineage>
</organism>
<protein>
    <recommendedName>
        <fullName evidence="4">GNAT family acetyltransferase</fullName>
    </recommendedName>
</protein>
<dbReference type="InterPro" id="IPR016181">
    <property type="entry name" value="Acyl_CoA_acyltransferase"/>
</dbReference>
<reference evidence="3" key="1">
    <citation type="submission" date="2017-10" db="EMBL/GenBank/DDBJ databases">
        <title>Paulinella longichromatophora chromatophore genome.</title>
        <authorList>
            <person name="Lhee D."/>
            <person name="Yoon H.S."/>
        </authorList>
    </citation>
    <scope>NUCLEOTIDE SEQUENCE</scope>
</reference>
<dbReference type="InterPro" id="IPR045039">
    <property type="entry name" value="NSI-like"/>
</dbReference>
<evidence type="ECO:0000256" key="1">
    <source>
        <dbReference type="ARBA" id="ARBA00022679"/>
    </source>
</evidence>
<name>A0A2H4ZPX7_9EUKA</name>
<proteinExistence type="predicted"/>
<dbReference type="SUPFAM" id="SSF55729">
    <property type="entry name" value="Acyl-CoA N-acyltransferases (Nat)"/>
    <property type="match status" value="1"/>
</dbReference>
<evidence type="ECO:0008006" key="4">
    <source>
        <dbReference type="Google" id="ProtNLM"/>
    </source>
</evidence>